<keyword evidence="1" id="KW-0614">Plasmid</keyword>
<protein>
    <submittedName>
        <fullName evidence="1">Uncharacterized protein</fullName>
    </submittedName>
</protein>
<accession>A0A5Q0CDH1</accession>
<keyword evidence="2" id="KW-1185">Reference proteome</keyword>
<reference evidence="1 2" key="1">
    <citation type="submission" date="2019-08" db="EMBL/GenBank/DDBJ databases">
        <title>Prosopis cineraria nodule microbiome.</title>
        <authorList>
            <person name="Ali R."/>
            <person name="Chaluvadi S.R."/>
            <person name="Wang X."/>
        </authorList>
    </citation>
    <scope>NUCLEOTIDE SEQUENCE [LARGE SCALE GENOMIC DNA]</scope>
    <source>
        <strain evidence="1 2">BG7</strain>
        <plasmid evidence="1 2">unnamed</plasmid>
    </source>
</reference>
<dbReference type="Proteomes" id="UP000326881">
    <property type="component" value="Plasmid unnamed"/>
</dbReference>
<sequence>MVSRSMPHEYFVLDVANHSGPVIAQLGDRSVREAVIDRRGRRYRFVGIARRDHGGRLDVTALCQGEWIVSPDLIYRSA</sequence>
<gene>
    <name evidence="1" type="ORF">FZ934_19270</name>
</gene>
<evidence type="ECO:0000313" key="1">
    <source>
        <dbReference type="EMBL" id="QFY62534.1"/>
    </source>
</evidence>
<dbReference type="AlphaFoldDB" id="A0A5Q0CDH1"/>
<proteinExistence type="predicted"/>
<dbReference type="KEGG" id="rgr:FZ934_19270"/>
<geneLocation type="plasmid" evidence="1 2">
    <name>unnamed</name>
</geneLocation>
<evidence type="ECO:0000313" key="2">
    <source>
        <dbReference type="Proteomes" id="UP000326881"/>
    </source>
</evidence>
<dbReference type="EMBL" id="CP043499">
    <property type="protein sequence ID" value="QFY62534.1"/>
    <property type="molecule type" value="Genomic_DNA"/>
</dbReference>
<name>A0A5Q0CDH1_9HYPH</name>
<organism evidence="1 2">
    <name type="scientific">Rhizobium grahamii</name>
    <dbReference type="NCBI Taxonomy" id="1120045"/>
    <lineage>
        <taxon>Bacteria</taxon>
        <taxon>Pseudomonadati</taxon>
        <taxon>Pseudomonadota</taxon>
        <taxon>Alphaproteobacteria</taxon>
        <taxon>Hyphomicrobiales</taxon>
        <taxon>Rhizobiaceae</taxon>
        <taxon>Rhizobium/Agrobacterium group</taxon>
        <taxon>Rhizobium</taxon>
    </lineage>
</organism>